<proteinExistence type="inferred from homology"/>
<dbReference type="InterPro" id="IPR036291">
    <property type="entry name" value="NAD(P)-bd_dom_sf"/>
</dbReference>
<accession>A0A1W0B6I7</accession>
<evidence type="ECO:0000256" key="1">
    <source>
        <dbReference type="ARBA" id="ARBA00006484"/>
    </source>
</evidence>
<reference evidence="3 4" key="1">
    <citation type="journal article" date="2016" name="Antonie Van Leeuwenhoek">
        <title>Nocardia donostiensis sp. nov., isolated from human respiratory specimens.</title>
        <authorList>
            <person name="Ercibengoa M."/>
            <person name="Bell M."/>
            <person name="Marimon J.M."/>
            <person name="Humrighouse B."/>
            <person name="Klenk H.P."/>
            <person name="Potter G."/>
            <person name="Perez-Trallero E."/>
        </authorList>
    </citation>
    <scope>NUCLEOTIDE SEQUENCE [LARGE SCALE GENOMIC DNA]</scope>
    <source>
        <strain evidence="3 4">X1655</strain>
    </source>
</reference>
<protein>
    <submittedName>
        <fullName evidence="3">Short-chain dehydrogenase</fullName>
    </submittedName>
</protein>
<comment type="similarity">
    <text evidence="1">Belongs to the short-chain dehydrogenases/reductases (SDR) family.</text>
</comment>
<dbReference type="InterPro" id="IPR002347">
    <property type="entry name" value="SDR_fam"/>
</dbReference>
<sequence length="293" mass="31358">MSRWGVGDIPDQHGRTFLVTGANSGLGAVAARVLADAGAHVVLACRNLDKGRAVAARIGKHAEVRELDLADLSSVRAFADGIDRADVLINNAGVMAVPYRRTVDGFETQIGTNHLGHFALTGLLLGKISDRIVTVSSGAHAIGTIDLADLNWEHRKYQRWQAYGQAKLANLLFAYELQRKLTAAGSSKLSLAAHPGYASTELQSHTESFLDVVMAIGNRLFAQTAEMGALPELYAATAARVEPGGYYGPESWGGMRGHPGRSGSSKRSRDELAARALWDLSEKLTGVSYDFSV</sequence>
<dbReference type="PANTHER" id="PTHR24320:SF148">
    <property type="entry name" value="NAD(P)-BINDING ROSSMANN-FOLD SUPERFAMILY PROTEIN"/>
    <property type="match status" value="1"/>
</dbReference>
<evidence type="ECO:0000313" key="3">
    <source>
        <dbReference type="EMBL" id="ONM50378.1"/>
    </source>
</evidence>
<dbReference type="Proteomes" id="UP000188836">
    <property type="component" value="Unassembled WGS sequence"/>
</dbReference>
<dbReference type="PRINTS" id="PR00081">
    <property type="entry name" value="GDHRDH"/>
</dbReference>
<dbReference type="RefSeq" id="WP_077114148.1">
    <property type="nucleotide sequence ID" value="NZ_LOKT01000001.1"/>
</dbReference>
<name>A0A1W0B6I7_9NOCA</name>
<dbReference type="GO" id="GO:0016491">
    <property type="term" value="F:oxidoreductase activity"/>
    <property type="evidence" value="ECO:0007669"/>
    <property type="project" value="UniProtKB-KW"/>
</dbReference>
<dbReference type="AlphaFoldDB" id="A0A1W0B6I7"/>
<evidence type="ECO:0000313" key="4">
    <source>
        <dbReference type="Proteomes" id="UP000188836"/>
    </source>
</evidence>
<gene>
    <name evidence="3" type="ORF">B0T46_00080</name>
</gene>
<dbReference type="Gene3D" id="3.40.50.720">
    <property type="entry name" value="NAD(P)-binding Rossmann-like Domain"/>
    <property type="match status" value="1"/>
</dbReference>
<dbReference type="STRING" id="1538463.B0T36_02080"/>
<keyword evidence="2" id="KW-0560">Oxidoreductase</keyword>
<comment type="caution">
    <text evidence="3">The sequence shown here is derived from an EMBL/GenBank/DDBJ whole genome shotgun (WGS) entry which is preliminary data.</text>
</comment>
<dbReference type="Pfam" id="PF00106">
    <property type="entry name" value="adh_short"/>
    <property type="match status" value="1"/>
</dbReference>
<dbReference type="PANTHER" id="PTHR24320">
    <property type="entry name" value="RETINOL DEHYDROGENASE"/>
    <property type="match status" value="1"/>
</dbReference>
<dbReference type="EMBL" id="MUMY01000001">
    <property type="protein sequence ID" value="ONM50378.1"/>
    <property type="molecule type" value="Genomic_DNA"/>
</dbReference>
<evidence type="ECO:0000256" key="2">
    <source>
        <dbReference type="ARBA" id="ARBA00023002"/>
    </source>
</evidence>
<dbReference type="NCBIfam" id="NF004846">
    <property type="entry name" value="PRK06197.1"/>
    <property type="match status" value="1"/>
</dbReference>
<organism evidence="3 4">
    <name type="scientific">Nocardia donostiensis</name>
    <dbReference type="NCBI Taxonomy" id="1538463"/>
    <lineage>
        <taxon>Bacteria</taxon>
        <taxon>Bacillati</taxon>
        <taxon>Actinomycetota</taxon>
        <taxon>Actinomycetes</taxon>
        <taxon>Mycobacteriales</taxon>
        <taxon>Nocardiaceae</taxon>
        <taxon>Nocardia</taxon>
    </lineage>
</organism>
<dbReference type="OrthoDB" id="4449798at2"/>
<dbReference type="SUPFAM" id="SSF51735">
    <property type="entry name" value="NAD(P)-binding Rossmann-fold domains"/>
    <property type="match status" value="1"/>
</dbReference>
<keyword evidence="4" id="KW-1185">Reference proteome</keyword>
<dbReference type="CDD" id="cd05327">
    <property type="entry name" value="retinol-DH_like_SDR_c_like"/>
    <property type="match status" value="1"/>
</dbReference>